<dbReference type="GO" id="GO:1990742">
    <property type="term" value="C:microvesicle"/>
    <property type="evidence" value="ECO:0007669"/>
    <property type="project" value="UniProtKB-ARBA"/>
</dbReference>
<dbReference type="InterPro" id="IPR006195">
    <property type="entry name" value="aa-tRNA-synth_II"/>
</dbReference>
<feature type="binding site" evidence="8">
    <location>
        <begin position="218"/>
        <end position="223"/>
    </location>
    <ligand>
        <name>ATP</name>
        <dbReference type="ChEBI" id="CHEBI:30616"/>
    </ligand>
</feature>
<evidence type="ECO:0000259" key="9">
    <source>
        <dbReference type="PROSITE" id="PS50862"/>
    </source>
</evidence>
<dbReference type="FunFam" id="3.40.50.800:FF:000002">
    <property type="entry name" value="Glycine--tRNA ligase"/>
    <property type="match status" value="1"/>
</dbReference>
<accession>A0A833H3R4</accession>
<gene>
    <name evidence="8" type="primary">glyQS</name>
    <name evidence="10" type="ORF">F9K24_06310</name>
</gene>
<dbReference type="GO" id="GO:0006426">
    <property type="term" value="P:glycyl-tRNA aminoacylation"/>
    <property type="evidence" value="ECO:0007669"/>
    <property type="project" value="UniProtKB-UniRule"/>
</dbReference>
<feature type="binding site" evidence="8">
    <location>
        <begin position="208"/>
        <end position="210"/>
    </location>
    <ligand>
        <name>ATP</name>
        <dbReference type="ChEBI" id="CHEBI:30616"/>
    </ligand>
</feature>
<evidence type="ECO:0000256" key="1">
    <source>
        <dbReference type="ARBA" id="ARBA00008226"/>
    </source>
</evidence>
<dbReference type="AlphaFoldDB" id="A0A833H3R4"/>
<dbReference type="Proteomes" id="UP000460298">
    <property type="component" value="Unassembled WGS sequence"/>
</dbReference>
<organism evidence="10 11">
    <name type="scientific">Leptonema illini</name>
    <dbReference type="NCBI Taxonomy" id="183"/>
    <lineage>
        <taxon>Bacteria</taxon>
        <taxon>Pseudomonadati</taxon>
        <taxon>Spirochaetota</taxon>
        <taxon>Spirochaetia</taxon>
        <taxon>Leptospirales</taxon>
        <taxon>Leptospiraceae</taxon>
        <taxon>Leptonema</taxon>
    </lineage>
</organism>
<dbReference type="InterPro" id="IPR033731">
    <property type="entry name" value="GlyRS-like_core"/>
</dbReference>
<evidence type="ECO:0000256" key="7">
    <source>
        <dbReference type="ARBA" id="ARBA00023146"/>
    </source>
</evidence>
<feature type="binding site" evidence="8">
    <location>
        <position position="105"/>
    </location>
    <ligand>
        <name>substrate</name>
    </ligand>
</feature>
<keyword evidence="2 8" id="KW-0963">Cytoplasm</keyword>
<dbReference type="PRINTS" id="PR01043">
    <property type="entry name" value="TRNASYNTHGLY"/>
</dbReference>
<keyword evidence="3 8" id="KW-0436">Ligase</keyword>
<dbReference type="CDD" id="cd00774">
    <property type="entry name" value="GlyRS-like_core"/>
    <property type="match status" value="1"/>
</dbReference>
<comment type="subcellular location">
    <subcellularLocation>
        <location evidence="8">Cytoplasm</location>
    </subcellularLocation>
</comment>
<feature type="binding site" evidence="8">
    <location>
        <begin position="223"/>
        <end position="227"/>
    </location>
    <ligand>
        <name>substrate</name>
    </ligand>
</feature>
<dbReference type="Gene3D" id="3.40.50.800">
    <property type="entry name" value="Anticodon-binding domain"/>
    <property type="match status" value="1"/>
</dbReference>
<evidence type="ECO:0000256" key="2">
    <source>
        <dbReference type="ARBA" id="ARBA00022490"/>
    </source>
</evidence>
<keyword evidence="6 8" id="KW-0648">Protein biosynthesis</keyword>
<name>A0A833H3R4_9LEPT</name>
<feature type="binding site" evidence="8">
    <location>
        <begin position="336"/>
        <end position="339"/>
    </location>
    <ligand>
        <name>ATP</name>
        <dbReference type="ChEBI" id="CHEBI:30616"/>
    </ligand>
</feature>
<dbReference type="CDD" id="cd00858">
    <property type="entry name" value="GlyRS_anticodon"/>
    <property type="match status" value="1"/>
</dbReference>
<dbReference type="InterPro" id="IPR036621">
    <property type="entry name" value="Anticodon-bd_dom_sf"/>
</dbReference>
<feature type="binding site" evidence="8">
    <location>
        <begin position="292"/>
        <end position="293"/>
    </location>
    <ligand>
        <name>ATP</name>
        <dbReference type="ChEBI" id="CHEBI:30616"/>
    </ligand>
</feature>
<comment type="similarity">
    <text evidence="1 8">Belongs to the class-II aminoacyl-tRNA synthetase family.</text>
</comment>
<comment type="catalytic activity">
    <reaction evidence="8">
        <text>tRNA(Gly) + glycine + ATP = glycyl-tRNA(Gly) + AMP + diphosphate</text>
        <dbReference type="Rhea" id="RHEA:16013"/>
        <dbReference type="Rhea" id="RHEA-COMP:9664"/>
        <dbReference type="Rhea" id="RHEA-COMP:9683"/>
        <dbReference type="ChEBI" id="CHEBI:30616"/>
        <dbReference type="ChEBI" id="CHEBI:33019"/>
        <dbReference type="ChEBI" id="CHEBI:57305"/>
        <dbReference type="ChEBI" id="CHEBI:78442"/>
        <dbReference type="ChEBI" id="CHEBI:78522"/>
        <dbReference type="ChEBI" id="CHEBI:456215"/>
        <dbReference type="EC" id="6.1.1.14"/>
    </reaction>
</comment>
<sequence>MAEKKNKAEESLKDIVALAKRRGFVYPGSDIYGGLSNTFDYGPYGSELMRNIKNSWWKAFVHDRDDVVGLDSSILLHPDVWKASGHVDSFTDPLFDCKACKSRFRADKFLEDALGVDGSKLDLAAIREVMEKEKDKLKCPNCGAKDFTEPRQFNLMFETKMGAAAGSDQTVYLRPETAQGIFINFKNIVDTCRVRVPFGVAQIGKSFRNEIVARQFVFRTREFEQMEMEYFCKPGTQKEWFDFWVDYCVKWLHGLGIKQDSLRVRAHEPEELAFYSEGTVDIEFNFPFGWGELWGIASRTDYDLRQHMEFSRKNLEYLDPETKEKYVPYVVEPALGVNRLFLAILSDAYRVEHAGTEEQRVVLSLHPSLAPVKAGIFPLTKKDGLPEIGEALHKSLSKVFPVDYDLSGSIGKRYYRQDELGTPYCITIDHQTKEDNTVTLRERDSTKQERISLDKVRDFLIDHVNGV</sequence>
<feature type="binding site" evidence="8">
    <location>
        <position position="176"/>
    </location>
    <ligand>
        <name>substrate</name>
    </ligand>
</feature>
<dbReference type="GO" id="GO:0005737">
    <property type="term" value="C:cytoplasm"/>
    <property type="evidence" value="ECO:0007669"/>
    <property type="project" value="UniProtKB-SubCell"/>
</dbReference>
<evidence type="ECO:0000313" key="10">
    <source>
        <dbReference type="EMBL" id="KAB2934086.1"/>
    </source>
</evidence>
<dbReference type="SUPFAM" id="SSF52954">
    <property type="entry name" value="Class II aaRS ABD-related"/>
    <property type="match status" value="1"/>
</dbReference>
<feature type="binding site" evidence="8">
    <location>
        <begin position="332"/>
        <end position="336"/>
    </location>
    <ligand>
        <name>substrate</name>
    </ligand>
</feature>
<dbReference type="NCBIfam" id="NF003211">
    <property type="entry name" value="PRK04173.1"/>
    <property type="match status" value="1"/>
</dbReference>
<dbReference type="EMBL" id="WBUI01000004">
    <property type="protein sequence ID" value="KAB2934086.1"/>
    <property type="molecule type" value="Genomic_DNA"/>
</dbReference>
<dbReference type="PANTHER" id="PTHR10745:SF8">
    <property type="entry name" value="DNA POLYMERASE SUBUNIT GAMMA-2, MITOCHONDRIAL"/>
    <property type="match status" value="1"/>
</dbReference>
<evidence type="ECO:0000256" key="6">
    <source>
        <dbReference type="ARBA" id="ARBA00022917"/>
    </source>
</evidence>
<dbReference type="InterPro" id="IPR004154">
    <property type="entry name" value="Anticodon-bd"/>
</dbReference>
<dbReference type="HAMAP" id="MF_00253_B">
    <property type="entry name" value="Gly_tRNA_synth_B"/>
    <property type="match status" value="1"/>
</dbReference>
<dbReference type="Gene3D" id="3.30.930.10">
    <property type="entry name" value="Bira Bifunctional Protein, Domain 2"/>
    <property type="match status" value="1"/>
</dbReference>
<evidence type="ECO:0000256" key="3">
    <source>
        <dbReference type="ARBA" id="ARBA00022598"/>
    </source>
</evidence>
<dbReference type="InterPro" id="IPR045864">
    <property type="entry name" value="aa-tRNA-synth_II/BPL/LPL"/>
</dbReference>
<comment type="caution">
    <text evidence="10">The sequence shown here is derived from an EMBL/GenBank/DDBJ whole genome shotgun (WGS) entry which is preliminary data.</text>
</comment>
<dbReference type="NCBIfam" id="TIGR00389">
    <property type="entry name" value="glyS_dimeric"/>
    <property type="match status" value="1"/>
</dbReference>
<dbReference type="GO" id="GO:0015966">
    <property type="term" value="P:diadenosine tetraphosphate biosynthetic process"/>
    <property type="evidence" value="ECO:0007669"/>
    <property type="project" value="UniProtKB-ARBA"/>
</dbReference>
<dbReference type="PROSITE" id="PS50862">
    <property type="entry name" value="AA_TRNA_LIGASE_II"/>
    <property type="match status" value="1"/>
</dbReference>
<keyword evidence="4 8" id="KW-0547">Nucleotide-binding</keyword>
<dbReference type="Pfam" id="PF03129">
    <property type="entry name" value="HGTP_anticodon"/>
    <property type="match status" value="1"/>
</dbReference>
<protein>
    <recommendedName>
        <fullName evidence="8">Glycine--tRNA ligase</fullName>
        <ecNumber evidence="8">6.1.1.14</ecNumber>
    </recommendedName>
    <alternativeName>
        <fullName evidence="8">Glycyl-tRNA synthetase</fullName>
        <shortName evidence="8">GlyRS</shortName>
    </alternativeName>
</protein>
<keyword evidence="5 8" id="KW-0067">ATP-binding</keyword>
<evidence type="ECO:0000256" key="4">
    <source>
        <dbReference type="ARBA" id="ARBA00022741"/>
    </source>
</evidence>
<dbReference type="EC" id="6.1.1.14" evidence="8"/>
<dbReference type="InterPro" id="IPR027031">
    <property type="entry name" value="Gly-tRNA_synthase/POLG2"/>
</dbReference>
<dbReference type="GO" id="GO:0004081">
    <property type="term" value="F:bis(5'-nucleosyl)-tetraphosphatase (asymmetrical) activity"/>
    <property type="evidence" value="ECO:0007669"/>
    <property type="project" value="UniProtKB-ARBA"/>
</dbReference>
<evidence type="ECO:0000313" key="11">
    <source>
        <dbReference type="Proteomes" id="UP000460298"/>
    </source>
</evidence>
<dbReference type="SUPFAM" id="SSF55681">
    <property type="entry name" value="Class II aaRS and biotin synthetases"/>
    <property type="match status" value="1"/>
</dbReference>
<dbReference type="GO" id="GO:0070062">
    <property type="term" value="C:extracellular exosome"/>
    <property type="evidence" value="ECO:0007669"/>
    <property type="project" value="UniProtKB-ARBA"/>
</dbReference>
<dbReference type="InterPro" id="IPR002314">
    <property type="entry name" value="aa-tRNA-synt_IIb"/>
</dbReference>
<keyword evidence="7 8" id="KW-0030">Aminoacyl-tRNA synthetase</keyword>
<dbReference type="InterPro" id="IPR022961">
    <property type="entry name" value="Gly_tRNA_ligase_bac"/>
</dbReference>
<comment type="function">
    <text evidence="8">Catalyzes the attachment of glycine to tRNA(Gly).</text>
</comment>
<feature type="domain" description="Aminoacyl-transfer RNA synthetases class-II family profile" evidence="9">
    <location>
        <begin position="14"/>
        <end position="371"/>
    </location>
</feature>
<comment type="subunit">
    <text evidence="8">Homodimer.</text>
</comment>
<proteinExistence type="inferred from homology"/>
<dbReference type="GO" id="GO:0005524">
    <property type="term" value="F:ATP binding"/>
    <property type="evidence" value="ECO:0007669"/>
    <property type="project" value="UniProtKB-UniRule"/>
</dbReference>
<evidence type="ECO:0000256" key="5">
    <source>
        <dbReference type="ARBA" id="ARBA00022840"/>
    </source>
</evidence>
<reference evidence="10 11" key="1">
    <citation type="submission" date="2019-10" db="EMBL/GenBank/DDBJ databases">
        <title>Extracellular Electron Transfer in a Candidatus Methanoperedens spp. Enrichment Culture.</title>
        <authorList>
            <person name="Berger S."/>
            <person name="Rangel Shaw D."/>
            <person name="Berben T."/>
            <person name="In 'T Zandt M."/>
            <person name="Frank J."/>
            <person name="Reimann J."/>
            <person name="Jetten M.S.M."/>
            <person name="Welte C.U."/>
        </authorList>
    </citation>
    <scope>NUCLEOTIDE SEQUENCE [LARGE SCALE GENOMIC DNA]</scope>
    <source>
        <strain evidence="10">SB12</strain>
    </source>
</reference>
<dbReference type="InterPro" id="IPR002315">
    <property type="entry name" value="tRNA-synt_gly"/>
</dbReference>
<dbReference type="GO" id="GO:0004820">
    <property type="term" value="F:glycine-tRNA ligase activity"/>
    <property type="evidence" value="ECO:0007669"/>
    <property type="project" value="UniProtKB-UniRule"/>
</dbReference>
<dbReference type="PANTHER" id="PTHR10745">
    <property type="entry name" value="GLYCYL-TRNA SYNTHETASE/DNA POLYMERASE SUBUNIT GAMMA-2"/>
    <property type="match status" value="1"/>
</dbReference>
<dbReference type="Pfam" id="PF00587">
    <property type="entry name" value="tRNA-synt_2b"/>
    <property type="match status" value="1"/>
</dbReference>
<evidence type="ECO:0000256" key="8">
    <source>
        <dbReference type="HAMAP-Rule" id="MF_00253"/>
    </source>
</evidence>